<feature type="active site" description="Nucleophile" evidence="3">
    <location>
        <position position="145"/>
    </location>
</feature>
<dbReference type="HAMAP" id="MF_03014">
    <property type="entry name" value="KFase"/>
    <property type="match status" value="1"/>
</dbReference>
<evidence type="ECO:0000256" key="2">
    <source>
        <dbReference type="ARBA" id="ARBA00023079"/>
    </source>
</evidence>
<name>A0A8H7T4X0_9HELO</name>
<dbReference type="SUPFAM" id="SSF53474">
    <property type="entry name" value="alpha/beta-Hydrolases"/>
    <property type="match status" value="1"/>
</dbReference>
<evidence type="ECO:0000256" key="1">
    <source>
        <dbReference type="ARBA" id="ARBA00022801"/>
    </source>
</evidence>
<comment type="domain">
    <text evidence="3">The main chain amide nitrogen atoms of the second glycine and its adjacent residue in the HGGXW motif define the oxyanion hole, and stabilize the oxyanion that forms during the nucleophilic attack by the catalytic serine during substrate cleavage.</text>
</comment>
<comment type="function">
    <text evidence="3">Catalyzes the hydrolysis of N-formyl-L-kynurenine to L-kynurenine, the second step in the kynurenine pathway of tryptophan degradation. Kynurenine may be further oxidized to nicotinic acid, NAD(H) and NADP(H). Required for elimination of toxic metabolites.</text>
</comment>
<dbReference type="GO" id="GO:0034354">
    <property type="term" value="P:'de novo' NAD+ biosynthetic process from L-tryptophan"/>
    <property type="evidence" value="ECO:0007669"/>
    <property type="project" value="UniProtKB-UniRule"/>
</dbReference>
<dbReference type="InterPro" id="IPR029058">
    <property type="entry name" value="AB_hydrolase_fold"/>
</dbReference>
<comment type="catalytic activity">
    <reaction evidence="3">
        <text>N-formyl-L-kynurenine + H2O = L-kynurenine + formate + H(+)</text>
        <dbReference type="Rhea" id="RHEA:13009"/>
        <dbReference type="ChEBI" id="CHEBI:15377"/>
        <dbReference type="ChEBI" id="CHEBI:15378"/>
        <dbReference type="ChEBI" id="CHEBI:15740"/>
        <dbReference type="ChEBI" id="CHEBI:57959"/>
        <dbReference type="ChEBI" id="CHEBI:58629"/>
        <dbReference type="EC" id="3.5.1.9"/>
    </reaction>
</comment>
<feature type="active site" evidence="3">
    <location>
        <position position="275"/>
    </location>
</feature>
<dbReference type="Proteomes" id="UP000664132">
    <property type="component" value="Unassembled WGS sequence"/>
</dbReference>
<dbReference type="EMBL" id="JAFJYH010000376">
    <property type="protein sequence ID" value="KAG4412463.1"/>
    <property type="molecule type" value="Genomic_DNA"/>
</dbReference>
<protein>
    <recommendedName>
        <fullName evidence="3">Kynurenine formamidase</fullName>
        <shortName evidence="3">KFA</shortName>
        <shortName evidence="3">KFase</shortName>
        <ecNumber evidence="3">3.5.1.9</ecNumber>
    </recommendedName>
    <alternativeName>
        <fullName evidence="3">Arylformamidase</fullName>
    </alternativeName>
    <alternativeName>
        <fullName evidence="3">N-formylkynurenine formamidase</fullName>
        <shortName evidence="3">FKF</shortName>
    </alternativeName>
</protein>
<comment type="pathway">
    <text evidence="3">Amino-acid degradation; L-tryptophan degradation via kynurenine pathway; L-kynurenine from L-tryptophan: step 2/2.</text>
</comment>
<comment type="subunit">
    <text evidence="3">Homodimer.</text>
</comment>
<proteinExistence type="inferred from homology"/>
<organism evidence="4 5">
    <name type="scientific">Cadophora malorum</name>
    <dbReference type="NCBI Taxonomy" id="108018"/>
    <lineage>
        <taxon>Eukaryota</taxon>
        <taxon>Fungi</taxon>
        <taxon>Dikarya</taxon>
        <taxon>Ascomycota</taxon>
        <taxon>Pezizomycotina</taxon>
        <taxon>Leotiomycetes</taxon>
        <taxon>Helotiales</taxon>
        <taxon>Ploettnerulaceae</taxon>
        <taxon>Cadophora</taxon>
    </lineage>
</organism>
<evidence type="ECO:0000313" key="4">
    <source>
        <dbReference type="EMBL" id="KAG4412463.1"/>
    </source>
</evidence>
<gene>
    <name evidence="4" type="ORF">IFR04_014394</name>
</gene>
<sequence length="300" mass="33694">MSSNQPIDEEKVIVKQDFSYGDHELQKLSVYHHFGAELQKDDGLWIIYIHGGAWRDPTITDASFLPTIRHLYSNPSPLITSKITAFASLSYRLSPHPQHPQSPSTPPNSLRSATHPDHLLDIVTGISFLQSKYHFGSKYFLIGHSCGATLAYQSIIRDQLLISIPPSITFKNPEIVVGVAGIYDMRLLRDNNSHPAYQEFLVSAFGENEKDWDKASPANHDFSKLWPEAKTVVVVSSKEDELVDEAQIECMGKRLESLRGVTKFRVLKGFLDQNHNGIWEQGVGLADVIVETLKVWVGDE</sequence>
<keyword evidence="5" id="KW-1185">Reference proteome</keyword>
<evidence type="ECO:0000313" key="5">
    <source>
        <dbReference type="Proteomes" id="UP000664132"/>
    </source>
</evidence>
<dbReference type="EC" id="3.5.1.9" evidence="3"/>
<dbReference type="InterPro" id="IPR050300">
    <property type="entry name" value="GDXG_lipolytic_enzyme"/>
</dbReference>
<reference evidence="4" key="1">
    <citation type="submission" date="2021-02" db="EMBL/GenBank/DDBJ databases">
        <title>Genome sequence Cadophora malorum strain M34.</title>
        <authorList>
            <person name="Stefanovic E."/>
            <person name="Vu D."/>
            <person name="Scully C."/>
            <person name="Dijksterhuis J."/>
            <person name="Roader J."/>
            <person name="Houbraken J."/>
        </authorList>
    </citation>
    <scope>NUCLEOTIDE SEQUENCE</scope>
    <source>
        <strain evidence="4">M34</strain>
    </source>
</reference>
<dbReference type="AlphaFoldDB" id="A0A8H7T4X0"/>
<feature type="active site" evidence="3">
    <location>
        <position position="240"/>
    </location>
</feature>
<dbReference type="GO" id="GO:0004061">
    <property type="term" value="F:arylformamidase activity"/>
    <property type="evidence" value="ECO:0007669"/>
    <property type="project" value="UniProtKB-UniRule"/>
</dbReference>
<feature type="short sequence motif" description="HGGXW" evidence="3">
    <location>
        <begin position="50"/>
        <end position="54"/>
    </location>
</feature>
<accession>A0A8H7T4X0</accession>
<dbReference type="PANTHER" id="PTHR48081:SF33">
    <property type="entry name" value="KYNURENINE FORMAMIDASE"/>
    <property type="match status" value="1"/>
</dbReference>
<comment type="similarity">
    <text evidence="3">Belongs to the kynurenine formamidase family.</text>
</comment>
<comment type="caution">
    <text evidence="4">The sequence shown here is derived from an EMBL/GenBank/DDBJ whole genome shotgun (WGS) entry which is preliminary data.</text>
</comment>
<keyword evidence="2 3" id="KW-0823">Tryptophan catabolism</keyword>
<dbReference type="InterPro" id="IPR027519">
    <property type="entry name" value="KFase_ver/fungi-typ"/>
</dbReference>
<dbReference type="OrthoDB" id="420264at2759"/>
<dbReference type="PANTHER" id="PTHR48081">
    <property type="entry name" value="AB HYDROLASE SUPERFAMILY PROTEIN C4A8.06C"/>
    <property type="match status" value="1"/>
</dbReference>
<keyword evidence="1 3" id="KW-0378">Hydrolase</keyword>
<evidence type="ECO:0000256" key="3">
    <source>
        <dbReference type="HAMAP-Rule" id="MF_03014"/>
    </source>
</evidence>
<dbReference type="UniPathway" id="UPA00333">
    <property type="reaction ID" value="UER00454"/>
</dbReference>
<dbReference type="Gene3D" id="3.40.50.1820">
    <property type="entry name" value="alpha/beta hydrolase"/>
    <property type="match status" value="1"/>
</dbReference>
<dbReference type="GO" id="GO:0019441">
    <property type="term" value="P:L-tryptophan catabolic process to kynurenine"/>
    <property type="evidence" value="ECO:0007669"/>
    <property type="project" value="UniProtKB-UniRule"/>
</dbReference>